<feature type="non-terminal residue" evidence="1">
    <location>
        <position position="1"/>
    </location>
</feature>
<accession>A0A839TA71</accession>
<proteinExistence type="predicted"/>
<dbReference type="GO" id="GO:0016787">
    <property type="term" value="F:hydrolase activity"/>
    <property type="evidence" value="ECO:0007669"/>
    <property type="project" value="UniProtKB-KW"/>
</dbReference>
<dbReference type="Proteomes" id="UP000549250">
    <property type="component" value="Unassembled WGS sequence"/>
</dbReference>
<dbReference type="InterPro" id="IPR036866">
    <property type="entry name" value="RibonucZ/Hydroxyglut_hydro"/>
</dbReference>
<reference evidence="1 2" key="1">
    <citation type="submission" date="2020-08" db="EMBL/GenBank/DDBJ databases">
        <title>Genomic Encyclopedia of Type Strains, Phase III (KMG-III): the genomes of soil and plant-associated and newly described type strains.</title>
        <authorList>
            <person name="Whitman W."/>
        </authorList>
    </citation>
    <scope>NUCLEOTIDE SEQUENCE [LARGE SCALE GENOMIC DNA]</scope>
    <source>
        <strain evidence="1 2">CECT 4462</strain>
    </source>
</reference>
<keyword evidence="1" id="KW-0378">Hydrolase</keyword>
<dbReference type="SUPFAM" id="SSF56281">
    <property type="entry name" value="Metallo-hydrolase/oxidoreductase"/>
    <property type="match status" value="1"/>
</dbReference>
<name>A0A839TA71_AZOMA</name>
<dbReference type="EMBL" id="JACHXI010000036">
    <property type="protein sequence ID" value="MBB3105356.1"/>
    <property type="molecule type" value="Genomic_DNA"/>
</dbReference>
<comment type="caution">
    <text evidence="1">The sequence shown here is derived from an EMBL/GenBank/DDBJ whole genome shotgun (WGS) entry which is preliminary data.</text>
</comment>
<evidence type="ECO:0000313" key="1">
    <source>
        <dbReference type="EMBL" id="MBB3105356.1"/>
    </source>
</evidence>
<protein>
    <submittedName>
        <fullName evidence="1">Glyoxylase-like metal-dependent hydrolase (Beta-lactamase superfamily II)</fullName>
    </submittedName>
</protein>
<dbReference type="AlphaFoldDB" id="A0A839TA71"/>
<sequence>FVPPESPIPEVKTSYAVGHTPGSTVYRFASGSAAIGFIGDLIHNAAVQFSHPEVAIRFDVDPRKATQAREDEFAKLAKNGEWLAAAHLPFPGIGHVTQTGKGFNWAPALYGPYQRAAQVPLLK</sequence>
<organism evidence="1 2">
    <name type="scientific">Azomonas macrocytogenes</name>
    <name type="common">Azotobacter macrocytogenes</name>
    <dbReference type="NCBI Taxonomy" id="69962"/>
    <lineage>
        <taxon>Bacteria</taxon>
        <taxon>Pseudomonadati</taxon>
        <taxon>Pseudomonadota</taxon>
        <taxon>Gammaproteobacteria</taxon>
        <taxon>Pseudomonadales</taxon>
        <taxon>Pseudomonadaceae</taxon>
        <taxon>Azomonas</taxon>
    </lineage>
</organism>
<gene>
    <name evidence="1" type="ORF">FHR87_003792</name>
</gene>
<keyword evidence="2" id="KW-1185">Reference proteome</keyword>
<evidence type="ECO:0000313" key="2">
    <source>
        <dbReference type="Proteomes" id="UP000549250"/>
    </source>
</evidence>
<dbReference type="Gene3D" id="3.60.15.10">
    <property type="entry name" value="Ribonuclease Z/Hydroxyacylglutathione hydrolase-like"/>
    <property type="match status" value="1"/>
</dbReference>